<dbReference type="GO" id="GO:0070212">
    <property type="term" value="P:protein poly-ADP-ribosylation"/>
    <property type="evidence" value="ECO:0007669"/>
    <property type="project" value="TreeGrafter"/>
</dbReference>
<comment type="caution">
    <text evidence="7">The sequence shown here is derived from an EMBL/GenBank/DDBJ whole genome shotgun (WGS) entry which is preliminary data.</text>
</comment>
<feature type="domain" description="PARP catalytic" evidence="6">
    <location>
        <begin position="1"/>
        <end position="152"/>
    </location>
</feature>
<dbReference type="GO" id="GO:0006302">
    <property type="term" value="P:double-strand break repair"/>
    <property type="evidence" value="ECO:0007669"/>
    <property type="project" value="TreeGrafter"/>
</dbReference>
<dbReference type="AlphaFoldDB" id="A0A820JT90"/>
<evidence type="ECO:0000256" key="5">
    <source>
        <dbReference type="SAM" id="MobiDB-lite"/>
    </source>
</evidence>
<dbReference type="PANTHER" id="PTHR10459">
    <property type="entry name" value="DNA LIGASE"/>
    <property type="match status" value="1"/>
</dbReference>
<dbReference type="InterPro" id="IPR050800">
    <property type="entry name" value="ARTD/PARP"/>
</dbReference>
<feature type="region of interest" description="Disordered" evidence="5">
    <location>
        <begin position="63"/>
        <end position="84"/>
    </location>
</feature>
<accession>A0A820JT90</accession>
<dbReference type="GO" id="GO:0005730">
    <property type="term" value="C:nucleolus"/>
    <property type="evidence" value="ECO:0007669"/>
    <property type="project" value="TreeGrafter"/>
</dbReference>
<reference evidence="7" key="1">
    <citation type="submission" date="2021-02" db="EMBL/GenBank/DDBJ databases">
        <authorList>
            <person name="Nowell W R."/>
        </authorList>
    </citation>
    <scope>NUCLEOTIDE SEQUENCE</scope>
</reference>
<protein>
    <recommendedName>
        <fullName evidence="4">Poly [ADP-ribose] polymerase</fullName>
        <shortName evidence="4">PARP</shortName>
        <ecNumber evidence="4">2.4.2.-</ecNumber>
    </recommendedName>
</protein>
<name>A0A820JT90_9BILA</name>
<dbReference type="SUPFAM" id="SSF56399">
    <property type="entry name" value="ADP-ribosylation"/>
    <property type="match status" value="1"/>
</dbReference>
<gene>
    <name evidence="7" type="ORF">OVN521_LOCUS32251</name>
</gene>
<dbReference type="PROSITE" id="PS51059">
    <property type="entry name" value="PARP_CATALYTIC"/>
    <property type="match status" value="1"/>
</dbReference>
<evidence type="ECO:0000259" key="6">
    <source>
        <dbReference type="PROSITE" id="PS51059"/>
    </source>
</evidence>
<dbReference type="GO" id="GO:0003950">
    <property type="term" value="F:NAD+ poly-ADP-ribosyltransferase activity"/>
    <property type="evidence" value="ECO:0007669"/>
    <property type="project" value="UniProtKB-UniRule"/>
</dbReference>
<dbReference type="EC" id="2.4.2.-" evidence="4"/>
<feature type="non-terminal residue" evidence="7">
    <location>
        <position position="1"/>
    </location>
</feature>
<keyword evidence="2 4" id="KW-0808">Transferase</keyword>
<feature type="compositionally biased region" description="Acidic residues" evidence="5">
    <location>
        <begin position="65"/>
        <end position="79"/>
    </location>
</feature>
<evidence type="ECO:0000256" key="1">
    <source>
        <dbReference type="ARBA" id="ARBA00022676"/>
    </source>
</evidence>
<evidence type="ECO:0000313" key="7">
    <source>
        <dbReference type="EMBL" id="CAF4329141.1"/>
    </source>
</evidence>
<evidence type="ECO:0000256" key="2">
    <source>
        <dbReference type="ARBA" id="ARBA00022679"/>
    </source>
</evidence>
<keyword evidence="1 4" id="KW-0328">Glycosyltransferase</keyword>
<evidence type="ECO:0000313" key="8">
    <source>
        <dbReference type="Proteomes" id="UP000663866"/>
    </source>
</evidence>
<keyword evidence="8" id="KW-1185">Reference proteome</keyword>
<dbReference type="Pfam" id="PF00644">
    <property type="entry name" value="PARP"/>
    <property type="match status" value="1"/>
</dbReference>
<dbReference type="GO" id="GO:1990404">
    <property type="term" value="F:NAD+-protein mono-ADP-ribosyltransferase activity"/>
    <property type="evidence" value="ECO:0007669"/>
    <property type="project" value="TreeGrafter"/>
</dbReference>
<evidence type="ECO:0000256" key="3">
    <source>
        <dbReference type="ARBA" id="ARBA00023027"/>
    </source>
</evidence>
<organism evidence="7 8">
    <name type="scientific">Rotaria magnacalcarata</name>
    <dbReference type="NCBI Taxonomy" id="392030"/>
    <lineage>
        <taxon>Eukaryota</taxon>
        <taxon>Metazoa</taxon>
        <taxon>Spiralia</taxon>
        <taxon>Gnathifera</taxon>
        <taxon>Rotifera</taxon>
        <taxon>Eurotatoria</taxon>
        <taxon>Bdelloidea</taxon>
        <taxon>Philodinida</taxon>
        <taxon>Philodinidae</taxon>
        <taxon>Rotaria</taxon>
    </lineage>
</organism>
<sequence length="152" mass="16835">LLVGSLAARATGSLFGTGIYTADSFAKSLGYCSGVKQNDGERCFMLLCEVALGNIKQVGVIRTDDDNDDEDGGNDDDDKPLDLKRFQSRKGVGRRIPDPKHTITRNSGVQIPLGQLIDNKDFGGSYYGLNYNEYIVYDEAQVALRYLIQFRR</sequence>
<proteinExistence type="predicted"/>
<dbReference type="Proteomes" id="UP000663866">
    <property type="component" value="Unassembled WGS sequence"/>
</dbReference>
<dbReference type="EMBL" id="CAJOBG010022243">
    <property type="protein sequence ID" value="CAF4329141.1"/>
    <property type="molecule type" value="Genomic_DNA"/>
</dbReference>
<evidence type="ECO:0000256" key="4">
    <source>
        <dbReference type="RuleBase" id="RU362114"/>
    </source>
</evidence>
<dbReference type="InterPro" id="IPR012317">
    <property type="entry name" value="Poly(ADP-ribose)pol_cat_dom"/>
</dbReference>
<dbReference type="PANTHER" id="PTHR10459:SF108">
    <property type="entry name" value="POLY [ADP-RIBOSE] POLYMERASE"/>
    <property type="match status" value="1"/>
</dbReference>
<dbReference type="Gene3D" id="3.90.228.10">
    <property type="match status" value="1"/>
</dbReference>
<keyword evidence="3 4" id="KW-0520">NAD</keyword>